<keyword evidence="8" id="KW-0378">Hydrolase</keyword>
<dbReference type="Gene3D" id="3.40.710.10">
    <property type="entry name" value="DD-peptidase/beta-lactamase superfamily"/>
    <property type="match status" value="1"/>
</dbReference>
<keyword evidence="18" id="KW-1185">Reference proteome</keyword>
<dbReference type="InterPro" id="IPR001264">
    <property type="entry name" value="Glyco_trans_51"/>
</dbReference>
<comment type="caution">
    <text evidence="17">The sequence shown here is derived from an EMBL/GenBank/DDBJ whole genome shotgun (WGS) entry which is preliminary data.</text>
</comment>
<dbReference type="RefSeq" id="WP_245926732.1">
    <property type="nucleotide sequence ID" value="NZ_QAYG01000002.1"/>
</dbReference>
<organism evidence="17 18">
    <name type="scientific">Breoghania corrubedonensis</name>
    <dbReference type="NCBI Taxonomy" id="665038"/>
    <lineage>
        <taxon>Bacteria</taxon>
        <taxon>Pseudomonadati</taxon>
        <taxon>Pseudomonadota</taxon>
        <taxon>Alphaproteobacteria</taxon>
        <taxon>Hyphomicrobiales</taxon>
        <taxon>Stappiaceae</taxon>
        <taxon>Breoghania</taxon>
    </lineage>
</organism>
<dbReference type="GO" id="GO:0009252">
    <property type="term" value="P:peptidoglycan biosynthetic process"/>
    <property type="evidence" value="ECO:0007669"/>
    <property type="project" value="UniProtKB-UniPathway"/>
</dbReference>
<dbReference type="Gene3D" id="1.10.3810.10">
    <property type="entry name" value="Biosynthetic peptidoglycan transglycosylase-like"/>
    <property type="match status" value="1"/>
</dbReference>
<evidence type="ECO:0000259" key="16">
    <source>
        <dbReference type="Pfam" id="PF06832"/>
    </source>
</evidence>
<evidence type="ECO:0000256" key="7">
    <source>
        <dbReference type="ARBA" id="ARBA00022679"/>
    </source>
</evidence>
<accession>A0A2T5VC59</accession>
<evidence type="ECO:0000313" key="17">
    <source>
        <dbReference type="EMBL" id="PTW61337.1"/>
    </source>
</evidence>
<dbReference type="InterPro" id="IPR036950">
    <property type="entry name" value="PBP_transglycosylase"/>
</dbReference>
<dbReference type="EMBL" id="QAYG01000002">
    <property type="protein sequence ID" value="PTW61337.1"/>
    <property type="molecule type" value="Genomic_DNA"/>
</dbReference>
<evidence type="ECO:0000256" key="3">
    <source>
        <dbReference type="ARBA" id="ARBA00007739"/>
    </source>
</evidence>
<dbReference type="InterPro" id="IPR050396">
    <property type="entry name" value="Glycosyltr_51/Transpeptidase"/>
</dbReference>
<evidence type="ECO:0000256" key="11">
    <source>
        <dbReference type="ARBA" id="ARBA00049902"/>
    </source>
</evidence>
<comment type="pathway">
    <text evidence="1">Cell wall biogenesis; peptidoglycan biosynthesis.</text>
</comment>
<dbReference type="InterPro" id="IPR023346">
    <property type="entry name" value="Lysozyme-like_dom_sf"/>
</dbReference>
<sequence length="719" mass="75606">MVGHARAGGAEPGPGQRPAGKPSRRRLVHVLAVMGASVAGLLIVCGATLYTIGPDLIGDGIPEPSAISRSVEVLDRDGRLLRAYAASDERWRLTVAAKDVDPKFERMLLAYEDGRFYRHGGVDFRALLRAAWQGLSSGRIVSGGSTLTMQVARLLDCGGERSLVGKIHQILCAWKIERQLSKDEILSLYLLKAPYGGNIEGVRAAALAYFGKEPKRLTAAQAALLVALPQSPETRRPDRHHEAARAARDRVLARMVSAGVIASGEAEAAARERMPDRRRPFPMLAAHAADRAVSAAPKAIVHRLTIDAGLQARLEDLARERAGRLGPKRSVAIIAVDHATGEVLASVGSPGYLDANRQGAIDMTRAVRSPGSTLKPLIYGLGFEEGLAAPQSLIEDRPTTISGYAPKNFDHEFRGTVTVREALELSLNVPAVAMLDAVGPSRLMARMRAAGVAPELPAGEAPGLAIGLGGIGVTLHDLAGLYCAIARGGLSVPLREESASPAIAGAASTGRHVLSPLAAWYVSDILSGTPVPSSSLAGRIAFKTGTSYGYRDAWAVGFDGEVVIAVWTGRADGAAIAGATGFRAAAPILLDAFARLGRPPVPLAAAPRGAIAASGAELPVPLREVRVRRGSGAGEGLAISFPPDGAVLDIETVGAQRIGGVVVRLARGRPPFYLFSNEHLIATTVHRRQFSWIPRGIGFATLSVLDSTGASARVRVEIR</sequence>
<dbReference type="InterPro" id="IPR011815">
    <property type="entry name" value="PBP_1c"/>
</dbReference>
<comment type="similarity">
    <text evidence="2">In the C-terminal section; belongs to the transpeptidase family.</text>
</comment>
<dbReference type="SUPFAM" id="SSF56601">
    <property type="entry name" value="beta-lactamase/transpeptidase-like"/>
    <property type="match status" value="1"/>
</dbReference>
<dbReference type="PANTHER" id="PTHR32282">
    <property type="entry name" value="BINDING PROTEIN TRANSPEPTIDASE, PUTATIVE-RELATED"/>
    <property type="match status" value="1"/>
</dbReference>
<evidence type="ECO:0000256" key="6">
    <source>
        <dbReference type="ARBA" id="ARBA00022676"/>
    </source>
</evidence>
<dbReference type="UniPathway" id="UPA00219"/>
<dbReference type="GO" id="GO:0030288">
    <property type="term" value="C:outer membrane-bounded periplasmic space"/>
    <property type="evidence" value="ECO:0007669"/>
    <property type="project" value="TreeGrafter"/>
</dbReference>
<dbReference type="InterPro" id="IPR001460">
    <property type="entry name" value="PCN-bd_Tpept"/>
</dbReference>
<dbReference type="NCBIfam" id="TIGR02073">
    <property type="entry name" value="PBP_1c"/>
    <property type="match status" value="1"/>
</dbReference>
<name>A0A2T5VC59_9HYPH</name>
<keyword evidence="13" id="KW-0472">Membrane</keyword>
<keyword evidence="9" id="KW-0511">Multifunctional enzyme</keyword>
<feature type="domain" description="Glycosyl transferase family 51" evidence="15">
    <location>
        <begin position="81"/>
        <end position="255"/>
    </location>
</feature>
<evidence type="ECO:0000256" key="4">
    <source>
        <dbReference type="ARBA" id="ARBA00022645"/>
    </source>
</evidence>
<dbReference type="Pfam" id="PF00905">
    <property type="entry name" value="Transpeptidase"/>
    <property type="match status" value="1"/>
</dbReference>
<evidence type="ECO:0000256" key="12">
    <source>
        <dbReference type="SAM" id="MobiDB-lite"/>
    </source>
</evidence>
<evidence type="ECO:0000256" key="1">
    <source>
        <dbReference type="ARBA" id="ARBA00004752"/>
    </source>
</evidence>
<dbReference type="SUPFAM" id="SSF53955">
    <property type="entry name" value="Lysozyme-like"/>
    <property type="match status" value="1"/>
</dbReference>
<feature type="domain" description="Penicillin-binding protein transpeptidase" evidence="14">
    <location>
        <begin position="332"/>
        <end position="559"/>
    </location>
</feature>
<evidence type="ECO:0000313" key="18">
    <source>
        <dbReference type="Proteomes" id="UP000244081"/>
    </source>
</evidence>
<comment type="catalytic activity">
    <reaction evidence="11">
        <text>[GlcNAc-(1-&gt;4)-Mur2Ac(oyl-L-Ala-gamma-D-Glu-L-Lys-D-Ala-D-Ala)](n)-di-trans,octa-cis-undecaprenyl diphosphate + beta-D-GlcNAc-(1-&gt;4)-Mur2Ac(oyl-L-Ala-gamma-D-Glu-L-Lys-D-Ala-D-Ala)-di-trans,octa-cis-undecaprenyl diphosphate = [GlcNAc-(1-&gt;4)-Mur2Ac(oyl-L-Ala-gamma-D-Glu-L-Lys-D-Ala-D-Ala)](n+1)-di-trans,octa-cis-undecaprenyl diphosphate + di-trans,octa-cis-undecaprenyl diphosphate + H(+)</text>
        <dbReference type="Rhea" id="RHEA:23708"/>
        <dbReference type="Rhea" id="RHEA-COMP:9602"/>
        <dbReference type="Rhea" id="RHEA-COMP:9603"/>
        <dbReference type="ChEBI" id="CHEBI:15378"/>
        <dbReference type="ChEBI" id="CHEBI:58405"/>
        <dbReference type="ChEBI" id="CHEBI:60033"/>
        <dbReference type="ChEBI" id="CHEBI:78435"/>
        <dbReference type="EC" id="2.4.99.28"/>
    </reaction>
</comment>
<dbReference type="InterPro" id="IPR009647">
    <property type="entry name" value="PBP_C"/>
</dbReference>
<keyword evidence="5" id="KW-0645">Protease</keyword>
<keyword evidence="13" id="KW-1133">Transmembrane helix</keyword>
<dbReference type="EC" id="2.4.99.28" evidence="10"/>
<dbReference type="GO" id="GO:0008955">
    <property type="term" value="F:peptidoglycan glycosyltransferase activity"/>
    <property type="evidence" value="ECO:0007669"/>
    <property type="project" value="UniProtKB-EC"/>
</dbReference>
<keyword evidence="7" id="KW-0808">Transferase</keyword>
<protein>
    <recommendedName>
        <fullName evidence="10">peptidoglycan glycosyltransferase</fullName>
        <ecNumber evidence="10">2.4.99.28</ecNumber>
    </recommendedName>
</protein>
<feature type="region of interest" description="Disordered" evidence="12">
    <location>
        <begin position="1"/>
        <end position="22"/>
    </location>
</feature>
<comment type="similarity">
    <text evidence="3">In the N-terminal section; belongs to the glycosyltransferase 51 family.</text>
</comment>
<keyword evidence="6" id="KW-0328">Glycosyltransferase</keyword>
<reference evidence="17 18" key="1">
    <citation type="submission" date="2018-04" db="EMBL/GenBank/DDBJ databases">
        <title>Genomic Encyclopedia of Archaeal and Bacterial Type Strains, Phase II (KMG-II): from individual species to whole genera.</title>
        <authorList>
            <person name="Goeker M."/>
        </authorList>
    </citation>
    <scope>NUCLEOTIDE SEQUENCE [LARGE SCALE GENOMIC DNA]</scope>
    <source>
        <strain evidence="17 18">DSM 23382</strain>
    </source>
</reference>
<proteinExistence type="inferred from homology"/>
<feature type="transmembrane region" description="Helical" evidence="13">
    <location>
        <begin position="27"/>
        <end position="52"/>
    </location>
</feature>
<dbReference type="Proteomes" id="UP000244081">
    <property type="component" value="Unassembled WGS sequence"/>
</dbReference>
<keyword evidence="13" id="KW-0812">Transmembrane</keyword>
<dbReference type="PANTHER" id="PTHR32282:SF15">
    <property type="entry name" value="PENICILLIN-BINDING PROTEIN 1C"/>
    <property type="match status" value="1"/>
</dbReference>
<dbReference type="Pfam" id="PF00912">
    <property type="entry name" value="Transgly"/>
    <property type="match status" value="1"/>
</dbReference>
<dbReference type="GO" id="GO:0004180">
    <property type="term" value="F:carboxypeptidase activity"/>
    <property type="evidence" value="ECO:0007669"/>
    <property type="project" value="UniProtKB-KW"/>
</dbReference>
<dbReference type="AlphaFoldDB" id="A0A2T5VC59"/>
<evidence type="ECO:0000256" key="2">
    <source>
        <dbReference type="ARBA" id="ARBA00007090"/>
    </source>
</evidence>
<evidence type="ECO:0000256" key="13">
    <source>
        <dbReference type="SAM" id="Phobius"/>
    </source>
</evidence>
<evidence type="ECO:0000259" key="14">
    <source>
        <dbReference type="Pfam" id="PF00905"/>
    </source>
</evidence>
<gene>
    <name evidence="17" type="ORF">C8N35_10246</name>
</gene>
<evidence type="ECO:0000256" key="5">
    <source>
        <dbReference type="ARBA" id="ARBA00022670"/>
    </source>
</evidence>
<dbReference type="Pfam" id="PF06832">
    <property type="entry name" value="BiPBP_C"/>
    <property type="match status" value="1"/>
</dbReference>
<evidence type="ECO:0000256" key="10">
    <source>
        <dbReference type="ARBA" id="ARBA00044770"/>
    </source>
</evidence>
<evidence type="ECO:0000259" key="15">
    <source>
        <dbReference type="Pfam" id="PF00912"/>
    </source>
</evidence>
<keyword evidence="4" id="KW-0121">Carboxypeptidase</keyword>
<feature type="domain" description="Penicillin-binding C-terminal" evidence="16">
    <location>
        <begin position="631"/>
        <end position="716"/>
    </location>
</feature>
<evidence type="ECO:0000256" key="8">
    <source>
        <dbReference type="ARBA" id="ARBA00022801"/>
    </source>
</evidence>
<dbReference type="GO" id="GO:0008658">
    <property type="term" value="F:penicillin binding"/>
    <property type="evidence" value="ECO:0007669"/>
    <property type="project" value="InterPro"/>
</dbReference>
<evidence type="ECO:0000256" key="9">
    <source>
        <dbReference type="ARBA" id="ARBA00023268"/>
    </source>
</evidence>
<dbReference type="GO" id="GO:0006508">
    <property type="term" value="P:proteolysis"/>
    <property type="evidence" value="ECO:0007669"/>
    <property type="project" value="UniProtKB-KW"/>
</dbReference>
<dbReference type="InterPro" id="IPR012338">
    <property type="entry name" value="Beta-lactam/transpept-like"/>
</dbReference>